<keyword evidence="1" id="KW-0472">Membrane</keyword>
<dbReference type="Proteomes" id="UP000581189">
    <property type="component" value="Unassembled WGS sequence"/>
</dbReference>
<feature type="transmembrane region" description="Helical" evidence="1">
    <location>
        <begin position="105"/>
        <end position="131"/>
    </location>
</feature>
<accession>A0A7W4H3S5</accession>
<keyword evidence="1" id="KW-0812">Transmembrane</keyword>
<feature type="transmembrane region" description="Helical" evidence="1">
    <location>
        <begin position="151"/>
        <end position="169"/>
    </location>
</feature>
<feature type="transmembrane region" description="Helical" evidence="1">
    <location>
        <begin position="190"/>
        <end position="208"/>
    </location>
</feature>
<evidence type="ECO:0000256" key="1">
    <source>
        <dbReference type="SAM" id="Phobius"/>
    </source>
</evidence>
<evidence type="ECO:0000313" key="2">
    <source>
        <dbReference type="EMBL" id="MBB1518622.1"/>
    </source>
</evidence>
<keyword evidence="1" id="KW-1133">Transmembrane helix</keyword>
<dbReference type="RefSeq" id="WP_182832643.1">
    <property type="nucleotide sequence ID" value="NZ_JACJFN010000001.1"/>
</dbReference>
<proteinExistence type="predicted"/>
<reference evidence="2 3" key="1">
    <citation type="submission" date="2020-08" db="EMBL/GenBank/DDBJ databases">
        <authorList>
            <person name="Kim C.M."/>
        </authorList>
    </citation>
    <scope>NUCLEOTIDE SEQUENCE [LARGE SCALE GENOMIC DNA]</scope>
    <source>
        <strain evidence="2 3">SR9</strain>
    </source>
</reference>
<sequence>MHANPFDLPVSQPPAAALTARASVLPYAFMGLTLLIGLSGLVFNLLSVWLPQDEELFASYLEYLPQILASFVEGTLLSAVAVLLLSRSYLERHAIVGCARPRQLLALFFGMALVLSLVLGFGAGQLLSHLLPWAYEWFESPTLAQLLISEPINLLLFVLDTLLPLWLSLHLLRHHAVPGAARPVPRREPALAFALCFAVVYLKLVSLLPEQLFYYDSAWIYSLLLLAGLLQAGLVFAAAWSGLPLLLRQCNPGRLILASLLCSLLWLLAFVLVAVAIALYTLSGNELVSEALLVLPGLGLLALLWPLTRLSLRWVYRPQAA</sequence>
<feature type="transmembrane region" description="Helical" evidence="1">
    <location>
        <begin position="255"/>
        <end position="281"/>
    </location>
</feature>
<feature type="transmembrane region" description="Helical" evidence="1">
    <location>
        <begin position="63"/>
        <end position="85"/>
    </location>
</feature>
<comment type="caution">
    <text evidence="2">The sequence shown here is derived from an EMBL/GenBank/DDBJ whole genome shotgun (WGS) entry which is preliminary data.</text>
</comment>
<feature type="transmembrane region" description="Helical" evidence="1">
    <location>
        <begin position="287"/>
        <end position="307"/>
    </location>
</feature>
<dbReference type="AlphaFoldDB" id="A0A7W4H3S5"/>
<organism evidence="2 3">
    <name type="scientific">Aquipseudomonas guryensis</name>
    <dbReference type="NCBI Taxonomy" id="2759165"/>
    <lineage>
        <taxon>Bacteria</taxon>
        <taxon>Pseudomonadati</taxon>
        <taxon>Pseudomonadota</taxon>
        <taxon>Gammaproteobacteria</taxon>
        <taxon>Pseudomonadales</taxon>
        <taxon>Pseudomonadaceae</taxon>
        <taxon>Aquipseudomonas</taxon>
    </lineage>
</organism>
<keyword evidence="3" id="KW-1185">Reference proteome</keyword>
<gene>
    <name evidence="2" type="ORF">H3H45_05175</name>
</gene>
<evidence type="ECO:0000313" key="3">
    <source>
        <dbReference type="Proteomes" id="UP000581189"/>
    </source>
</evidence>
<name>A0A7W4H3S5_9GAMM</name>
<feature type="transmembrane region" description="Helical" evidence="1">
    <location>
        <begin position="27"/>
        <end position="51"/>
    </location>
</feature>
<dbReference type="EMBL" id="JACJFN010000001">
    <property type="protein sequence ID" value="MBB1518622.1"/>
    <property type="molecule type" value="Genomic_DNA"/>
</dbReference>
<protein>
    <submittedName>
        <fullName evidence="2">Uncharacterized protein</fullName>
    </submittedName>
</protein>
<feature type="transmembrane region" description="Helical" evidence="1">
    <location>
        <begin position="220"/>
        <end position="243"/>
    </location>
</feature>